<evidence type="ECO:0000256" key="5">
    <source>
        <dbReference type="ARBA" id="ARBA00022725"/>
    </source>
</evidence>
<keyword evidence="9 10" id="KW-0807">Transducer</keyword>
<evidence type="ECO:0000256" key="4">
    <source>
        <dbReference type="ARBA" id="ARBA00022692"/>
    </source>
</evidence>
<name>A0A9R1T977_9HYME</name>
<dbReference type="PANTHER" id="PTHR21137">
    <property type="entry name" value="ODORANT RECEPTOR"/>
    <property type="match status" value="1"/>
</dbReference>
<comment type="similarity">
    <text evidence="10">Belongs to the insect chemoreceptor superfamily. Heteromeric odorant receptor channel (TC 1.A.69) family.</text>
</comment>
<evidence type="ECO:0000256" key="9">
    <source>
        <dbReference type="ARBA" id="ARBA00023224"/>
    </source>
</evidence>
<keyword evidence="8 10" id="KW-0675">Receptor</keyword>
<dbReference type="GO" id="GO:0005549">
    <property type="term" value="F:odorant binding"/>
    <property type="evidence" value="ECO:0007669"/>
    <property type="project" value="InterPro"/>
</dbReference>
<feature type="transmembrane region" description="Helical" evidence="10">
    <location>
        <begin position="362"/>
        <end position="380"/>
    </location>
</feature>
<feature type="transmembrane region" description="Helical" evidence="10">
    <location>
        <begin position="332"/>
        <end position="350"/>
    </location>
</feature>
<dbReference type="GO" id="GO:0007165">
    <property type="term" value="P:signal transduction"/>
    <property type="evidence" value="ECO:0007669"/>
    <property type="project" value="UniProtKB-KW"/>
</dbReference>
<keyword evidence="11" id="KW-1185">Reference proteome</keyword>
<dbReference type="OrthoDB" id="8185860at2759"/>
<feature type="transmembrane region" description="Helical" evidence="10">
    <location>
        <begin position="240"/>
        <end position="261"/>
    </location>
</feature>
<dbReference type="GO" id="GO:0004984">
    <property type="term" value="F:olfactory receptor activity"/>
    <property type="evidence" value="ECO:0007669"/>
    <property type="project" value="InterPro"/>
</dbReference>
<dbReference type="RefSeq" id="XP_011305105.1">
    <property type="nucleotide sequence ID" value="XM_011306803.1"/>
</dbReference>
<evidence type="ECO:0000256" key="10">
    <source>
        <dbReference type="RuleBase" id="RU351113"/>
    </source>
</evidence>
<sequence>MYRLLHILCPHNVHDINDVIFIILNMTGENSNSLQSFIICRDSSKGLRRESPKDQKMSWFYQLWNRQFENYSGDDNYTWEIGFTRFVFTIAGFWPGSKKINLITFPISLTIIFIFLILPQILEVPDINNERELFISLSFIFYRAYSIGCMLCLRFKIDIFKSILEDFRQHWNTRNHTEDRKIMHHYAKLSKIISIITSVTIGIIAYNKLLSPLAQDIIKGKKLKMIPGHSSYPFPLSDPLVFAACYLAEFIVITGFSMITIGMDNCFAVLIFHACGQLKILGNKIKRYQGKVRHPGRNDAPGDCNCLKCIVDFHVKTCELVKKINNFYNSVAFLKLWVSVSYFCFIGFNISKAVESKNYTGLFSNALNMIFMMVALFLYCQLGGMCQEINNGISDIAFNSEWMQNPRNSRDIILIIRQANIPLKITAANFFVLSRSFFKEYIVTSMSYLSVLITVRTSK</sequence>
<reference evidence="12" key="1">
    <citation type="submission" date="2025-08" db="UniProtKB">
        <authorList>
            <consortium name="RefSeq"/>
        </authorList>
    </citation>
    <scope>IDENTIFICATION</scope>
    <source>
        <strain evidence="12">USDA-PBARC FA_bdor</strain>
        <tissue evidence="12">Whole organism</tissue>
    </source>
</reference>
<dbReference type="PANTHER" id="PTHR21137:SF35">
    <property type="entry name" value="ODORANT RECEPTOR 19A-RELATED"/>
    <property type="match status" value="1"/>
</dbReference>
<dbReference type="Proteomes" id="UP000694866">
    <property type="component" value="Unplaced"/>
</dbReference>
<dbReference type="KEGG" id="fas:105267739"/>
<feature type="transmembrane region" description="Helical" evidence="10">
    <location>
        <begin position="134"/>
        <end position="153"/>
    </location>
</feature>
<evidence type="ECO:0000256" key="6">
    <source>
        <dbReference type="ARBA" id="ARBA00022989"/>
    </source>
</evidence>
<evidence type="ECO:0000256" key="8">
    <source>
        <dbReference type="ARBA" id="ARBA00023170"/>
    </source>
</evidence>
<keyword evidence="7 10" id="KW-0472">Membrane</keyword>
<organism evidence="11 12">
    <name type="scientific">Fopius arisanus</name>
    <dbReference type="NCBI Taxonomy" id="64838"/>
    <lineage>
        <taxon>Eukaryota</taxon>
        <taxon>Metazoa</taxon>
        <taxon>Ecdysozoa</taxon>
        <taxon>Arthropoda</taxon>
        <taxon>Hexapoda</taxon>
        <taxon>Insecta</taxon>
        <taxon>Pterygota</taxon>
        <taxon>Neoptera</taxon>
        <taxon>Endopterygota</taxon>
        <taxon>Hymenoptera</taxon>
        <taxon>Apocrita</taxon>
        <taxon>Ichneumonoidea</taxon>
        <taxon>Braconidae</taxon>
        <taxon>Opiinae</taxon>
        <taxon>Fopius</taxon>
    </lineage>
</organism>
<dbReference type="GeneID" id="105267739"/>
<keyword evidence="2" id="KW-1003">Cell membrane</keyword>
<keyword evidence="5 10" id="KW-0552">Olfaction</keyword>
<gene>
    <name evidence="12" type="primary">LOC105267739</name>
</gene>
<comment type="caution">
    <text evidence="10">Lacks conserved residue(s) required for the propagation of feature annotation.</text>
</comment>
<evidence type="ECO:0000313" key="11">
    <source>
        <dbReference type="Proteomes" id="UP000694866"/>
    </source>
</evidence>
<dbReference type="GO" id="GO:0005886">
    <property type="term" value="C:plasma membrane"/>
    <property type="evidence" value="ECO:0007669"/>
    <property type="project" value="UniProtKB-SubCell"/>
</dbReference>
<comment type="subcellular location">
    <subcellularLocation>
        <location evidence="1 10">Cell membrane</location>
        <topology evidence="1 10">Multi-pass membrane protein</topology>
    </subcellularLocation>
</comment>
<protein>
    <recommendedName>
        <fullName evidence="10">Odorant receptor</fullName>
    </recommendedName>
</protein>
<keyword evidence="4 10" id="KW-0812">Transmembrane</keyword>
<accession>A0A9R1T977</accession>
<dbReference type="AlphaFoldDB" id="A0A9R1T977"/>
<evidence type="ECO:0000256" key="2">
    <source>
        <dbReference type="ARBA" id="ARBA00022475"/>
    </source>
</evidence>
<dbReference type="Pfam" id="PF02949">
    <property type="entry name" value="7tm_6"/>
    <property type="match status" value="1"/>
</dbReference>
<feature type="transmembrane region" description="Helical" evidence="10">
    <location>
        <begin position="102"/>
        <end position="122"/>
    </location>
</feature>
<evidence type="ECO:0000256" key="3">
    <source>
        <dbReference type="ARBA" id="ARBA00022606"/>
    </source>
</evidence>
<proteinExistence type="inferred from homology"/>
<feature type="transmembrane region" description="Helical" evidence="10">
    <location>
        <begin position="189"/>
        <end position="206"/>
    </location>
</feature>
<dbReference type="InterPro" id="IPR004117">
    <property type="entry name" value="7tm6_olfct_rcpt"/>
</dbReference>
<keyword evidence="6 10" id="KW-1133">Transmembrane helix</keyword>
<evidence type="ECO:0000313" key="12">
    <source>
        <dbReference type="RefSeq" id="XP_011305105.1"/>
    </source>
</evidence>
<evidence type="ECO:0000256" key="1">
    <source>
        <dbReference type="ARBA" id="ARBA00004651"/>
    </source>
</evidence>
<evidence type="ECO:0000256" key="7">
    <source>
        <dbReference type="ARBA" id="ARBA00023136"/>
    </source>
</evidence>
<keyword evidence="3 10" id="KW-0716">Sensory transduction</keyword>